<evidence type="ECO:0000313" key="5">
    <source>
        <dbReference type="Proteomes" id="UP001163152"/>
    </source>
</evidence>
<dbReference type="PROSITE" id="PS51781">
    <property type="entry name" value="SH3B"/>
    <property type="match status" value="1"/>
</dbReference>
<name>A0A9E9CC81_9CYAN</name>
<evidence type="ECO:0000256" key="1">
    <source>
        <dbReference type="SAM" id="MobiDB-lite"/>
    </source>
</evidence>
<dbReference type="Pfam" id="PF08239">
    <property type="entry name" value="SH3_3"/>
    <property type="match status" value="2"/>
</dbReference>
<organism evidence="4 5">
    <name type="scientific">Thermocoleostomius sinensis A174</name>
    <dbReference type="NCBI Taxonomy" id="2016057"/>
    <lineage>
        <taxon>Bacteria</taxon>
        <taxon>Bacillati</taxon>
        <taxon>Cyanobacteriota</taxon>
        <taxon>Cyanophyceae</taxon>
        <taxon>Oculatellales</taxon>
        <taxon>Oculatellaceae</taxon>
        <taxon>Thermocoleostomius</taxon>
    </lineage>
</organism>
<feature type="region of interest" description="Disordered" evidence="1">
    <location>
        <begin position="231"/>
        <end position="334"/>
    </location>
</feature>
<proteinExistence type="predicted"/>
<feature type="signal peptide" evidence="2">
    <location>
        <begin position="1"/>
        <end position="26"/>
    </location>
</feature>
<dbReference type="SMART" id="SM00287">
    <property type="entry name" value="SH3b"/>
    <property type="match status" value="2"/>
</dbReference>
<dbReference type="Gene3D" id="2.30.30.40">
    <property type="entry name" value="SH3 Domains"/>
    <property type="match status" value="2"/>
</dbReference>
<feature type="compositionally biased region" description="Low complexity" evidence="1">
    <location>
        <begin position="231"/>
        <end position="266"/>
    </location>
</feature>
<feature type="compositionally biased region" description="Low complexity" evidence="1">
    <location>
        <begin position="283"/>
        <end position="296"/>
    </location>
</feature>
<dbReference type="RefSeq" id="WP_268612441.1">
    <property type="nucleotide sequence ID" value="NZ_CP113797.1"/>
</dbReference>
<dbReference type="InterPro" id="IPR003646">
    <property type="entry name" value="SH3-like_bac-type"/>
</dbReference>
<evidence type="ECO:0000313" key="4">
    <source>
        <dbReference type="EMBL" id="WAL62240.1"/>
    </source>
</evidence>
<feature type="region of interest" description="Disordered" evidence="1">
    <location>
        <begin position="135"/>
        <end position="205"/>
    </location>
</feature>
<reference evidence="4" key="1">
    <citation type="submission" date="2022-12" db="EMBL/GenBank/DDBJ databases">
        <title>Polyphasic identification of a Novel Hot-Spring Cyanobacterium Ocullathermofonsia sinensis gen nov. sp. nov. and Genomic Insights on its Adaptations to the Thermal Habitat.</title>
        <authorList>
            <person name="Daroch M."/>
            <person name="Tang J."/>
            <person name="Jiang Y."/>
        </authorList>
    </citation>
    <scope>NUCLEOTIDE SEQUENCE</scope>
    <source>
        <strain evidence="4">PKUAC-SCTA174</strain>
    </source>
</reference>
<evidence type="ECO:0000259" key="3">
    <source>
        <dbReference type="PROSITE" id="PS51781"/>
    </source>
</evidence>
<dbReference type="Proteomes" id="UP001163152">
    <property type="component" value="Chromosome"/>
</dbReference>
<dbReference type="KEGG" id="tsin:OXH18_09695"/>
<keyword evidence="2" id="KW-0732">Signal</keyword>
<feature type="domain" description="SH3b" evidence="3">
    <location>
        <begin position="159"/>
        <end position="231"/>
    </location>
</feature>
<protein>
    <submittedName>
        <fullName evidence="4">SH3 domain-containing protein</fullName>
    </submittedName>
</protein>
<keyword evidence="5" id="KW-1185">Reference proteome</keyword>
<sequence>MNMSHFQCWRAVRSLFLVGVGSALLASCSNLGYSSGSESESQTAQTADPAALAAEFNFPLTSCGEQATEPRGTWYVVYIDGANPDEVRREYCRDAIGTVRDGTGAPTVQVASLTDYGKALKLATAVGGEVETTVVDRTSPSSTGVNGSTSAQTNPSASTDMASLTATDPGSLINIRERASTSAGIRQTGRAGEQVRISEQQQGEDGRTWYKVVLESGTEGWVRSDFVSRQTAANGTGTTSTASSTSSSFNTNANSSPSSNSSSTSSDLRYPTGAVTDNGNRNSSSSYSADSYSSASRAEETNRYAASDRSSTSVQETTTSYSTDADLESDRSSTEDEYAAEASIGAGSYATLRSENPGARINVRNDASTAADIQDIGFAGDSVQVIDTVEGEDGYLWYQVELETGAVGWVRGDLLNGV</sequence>
<dbReference type="AlphaFoldDB" id="A0A9E9CC81"/>
<gene>
    <name evidence="4" type="ORF">OXH18_09695</name>
</gene>
<dbReference type="EMBL" id="CP113797">
    <property type="protein sequence ID" value="WAL62240.1"/>
    <property type="molecule type" value="Genomic_DNA"/>
</dbReference>
<feature type="compositionally biased region" description="Polar residues" evidence="1">
    <location>
        <begin position="136"/>
        <end position="168"/>
    </location>
</feature>
<evidence type="ECO:0000256" key="2">
    <source>
        <dbReference type="SAM" id="SignalP"/>
    </source>
</evidence>
<feature type="compositionally biased region" description="Polar residues" evidence="1">
    <location>
        <begin position="308"/>
        <end position="323"/>
    </location>
</feature>
<feature type="chain" id="PRO_5038804741" evidence="2">
    <location>
        <begin position="27"/>
        <end position="418"/>
    </location>
</feature>
<accession>A0A9E9CC81</accession>